<evidence type="ECO:0000313" key="3">
    <source>
        <dbReference type="Proteomes" id="UP000177078"/>
    </source>
</evidence>
<accession>A0A1G2RFV5</accession>
<dbReference type="Proteomes" id="UP000177078">
    <property type="component" value="Unassembled WGS sequence"/>
</dbReference>
<dbReference type="AlphaFoldDB" id="A0A1G2RFV5"/>
<organism evidence="2 3">
    <name type="scientific">Candidatus Wildermuthbacteria bacterium RIFCSPHIGHO2_12_FULL_40_12</name>
    <dbReference type="NCBI Taxonomy" id="1802457"/>
    <lineage>
        <taxon>Bacteria</taxon>
        <taxon>Candidatus Wildermuthiibacteriota</taxon>
    </lineage>
</organism>
<proteinExistence type="predicted"/>
<evidence type="ECO:0000313" key="2">
    <source>
        <dbReference type="EMBL" id="OHA71408.1"/>
    </source>
</evidence>
<feature type="region of interest" description="Disordered" evidence="1">
    <location>
        <begin position="44"/>
        <end position="65"/>
    </location>
</feature>
<protein>
    <submittedName>
        <fullName evidence="2">Uncharacterized protein</fullName>
    </submittedName>
</protein>
<gene>
    <name evidence="2" type="ORF">A3F15_02525</name>
</gene>
<dbReference type="STRING" id="1802457.A3F15_02525"/>
<dbReference type="EMBL" id="MHUC01000001">
    <property type="protein sequence ID" value="OHA71408.1"/>
    <property type="molecule type" value="Genomic_DNA"/>
</dbReference>
<name>A0A1G2RFV5_9BACT</name>
<evidence type="ECO:0000256" key="1">
    <source>
        <dbReference type="SAM" id="MobiDB-lite"/>
    </source>
</evidence>
<reference evidence="2 3" key="1">
    <citation type="journal article" date="2016" name="Nat. Commun.">
        <title>Thousands of microbial genomes shed light on interconnected biogeochemical processes in an aquifer system.</title>
        <authorList>
            <person name="Anantharaman K."/>
            <person name="Brown C.T."/>
            <person name="Hug L.A."/>
            <person name="Sharon I."/>
            <person name="Castelle C.J."/>
            <person name="Probst A.J."/>
            <person name="Thomas B.C."/>
            <person name="Singh A."/>
            <person name="Wilkins M.J."/>
            <person name="Karaoz U."/>
            <person name="Brodie E.L."/>
            <person name="Williams K.H."/>
            <person name="Hubbard S.S."/>
            <person name="Banfield J.F."/>
        </authorList>
    </citation>
    <scope>NUCLEOTIDE SEQUENCE [LARGE SCALE GENOMIC DNA]</scope>
</reference>
<comment type="caution">
    <text evidence="2">The sequence shown here is derived from an EMBL/GenBank/DDBJ whole genome shotgun (WGS) entry which is preliminary data.</text>
</comment>
<sequence>MATITIPKKELKIIVKESVREILEQESMKFRSLFMSSVSQKEQKDIEKRYGKPSRRAAKSTEIQV</sequence>